<keyword evidence="1" id="KW-0472">Membrane</keyword>
<proteinExistence type="predicted"/>
<gene>
    <name evidence="2" type="ORF">CCH01_12760</name>
</gene>
<dbReference type="Proteomes" id="UP000190476">
    <property type="component" value="Chromosome I"/>
</dbReference>
<dbReference type="STRING" id="1351755.CCH01_12760"/>
<reference evidence="3" key="1">
    <citation type="submission" date="2017-03" db="EMBL/GenBank/DDBJ databases">
        <authorList>
            <person name="Falquet L."/>
            <person name="Falquet L."/>
        </authorList>
    </citation>
    <scope>NUCLEOTIDE SEQUENCE [LARGE SCALE GENOMIC DNA]</scope>
</reference>
<dbReference type="RefSeq" id="WP_079481335.1">
    <property type="nucleotide sequence ID" value="NZ_CBML010000006.1"/>
</dbReference>
<dbReference type="EMBL" id="LT799839">
    <property type="protein sequence ID" value="SLK17580.1"/>
    <property type="molecule type" value="Genomic_DNA"/>
</dbReference>
<keyword evidence="1" id="KW-1133">Transmembrane helix</keyword>
<feature type="transmembrane region" description="Helical" evidence="1">
    <location>
        <begin position="12"/>
        <end position="32"/>
    </location>
</feature>
<evidence type="ECO:0000313" key="3">
    <source>
        <dbReference type="Proteomes" id="UP000190476"/>
    </source>
</evidence>
<protein>
    <submittedName>
        <fullName evidence="2">Uncharacterized protein</fullName>
    </submittedName>
</protein>
<accession>A0A1U6JBD7</accession>
<keyword evidence="3" id="KW-1185">Reference proteome</keyword>
<evidence type="ECO:0000313" key="2">
    <source>
        <dbReference type="EMBL" id="SLK17580.1"/>
    </source>
</evidence>
<feature type="transmembrane region" description="Helical" evidence="1">
    <location>
        <begin position="91"/>
        <end position="110"/>
    </location>
</feature>
<organism evidence="2 3">
    <name type="scientific">Clostridium chauvoei JF4335</name>
    <dbReference type="NCBI Taxonomy" id="1351755"/>
    <lineage>
        <taxon>Bacteria</taxon>
        <taxon>Bacillati</taxon>
        <taxon>Bacillota</taxon>
        <taxon>Clostridia</taxon>
        <taxon>Eubacteriales</taxon>
        <taxon>Clostridiaceae</taxon>
        <taxon>Clostridium</taxon>
    </lineage>
</organism>
<keyword evidence="1" id="KW-0812">Transmembrane</keyword>
<sequence>MFYLIMLLKIALIEYILIFLHEFVHFIASLFIDLKCTFYYVFPFTLYKKNNRFKLQLSPRFEKSSTSRMHFESIKLTSNKDYDILLKRLKIFLWSGPIFDFLSFIILFCIGLCLPKYFFLTLTALVHFAITTLNFFNSDGKYAIGSKEDPRIAFDLVRDFTLCGSGKVSNRTKEIMTNRHIEVSSYIDFSEFDVHDLWNFLNNLSFYTNSLLSYINKDLLYLDESTESFLESLIQDFDKIQTYDYRQIPKTSISIILYFIFTKIQYKNFIPEENILNKIYSGCSSDYYKKLIGYYFYDEYIYKDYLLNEKNMPIINLNCPGYNKLLISLINKKSI</sequence>
<dbReference type="OrthoDB" id="1906793at2"/>
<dbReference type="AlphaFoldDB" id="A0A1U6JBD7"/>
<name>A0A1U6JBD7_9CLOT</name>
<feature type="transmembrane region" description="Helical" evidence="1">
    <location>
        <begin position="117"/>
        <end position="136"/>
    </location>
</feature>
<evidence type="ECO:0000256" key="1">
    <source>
        <dbReference type="SAM" id="Phobius"/>
    </source>
</evidence>